<dbReference type="PANTHER" id="PTHR22911">
    <property type="entry name" value="ACYL-MALONYL CONDENSING ENZYME-RELATED"/>
    <property type="match status" value="1"/>
</dbReference>
<keyword evidence="4" id="KW-1185">Reference proteome</keyword>
<gene>
    <name evidence="3" type="ORF">QO231_14295</name>
</gene>
<evidence type="ECO:0000313" key="4">
    <source>
        <dbReference type="Proteomes" id="UP001255416"/>
    </source>
</evidence>
<accession>A0ABU3VFS6</accession>
<keyword evidence="1" id="KW-0472">Membrane</keyword>
<dbReference type="PANTHER" id="PTHR22911:SF103">
    <property type="entry name" value="BLR2811 PROTEIN"/>
    <property type="match status" value="1"/>
</dbReference>
<dbReference type="Proteomes" id="UP001255416">
    <property type="component" value="Unassembled WGS sequence"/>
</dbReference>
<organism evidence="3 4">
    <name type="scientific">Sedimentitalea todarodis</name>
    <dbReference type="NCBI Taxonomy" id="1631240"/>
    <lineage>
        <taxon>Bacteria</taxon>
        <taxon>Pseudomonadati</taxon>
        <taxon>Pseudomonadota</taxon>
        <taxon>Alphaproteobacteria</taxon>
        <taxon>Rhodobacterales</taxon>
        <taxon>Paracoccaceae</taxon>
        <taxon>Sedimentitalea</taxon>
    </lineage>
</organism>
<feature type="transmembrane region" description="Helical" evidence="1">
    <location>
        <begin position="68"/>
        <end position="88"/>
    </location>
</feature>
<feature type="transmembrane region" description="Helical" evidence="1">
    <location>
        <begin position="263"/>
        <end position="280"/>
    </location>
</feature>
<dbReference type="RefSeq" id="WP_316777618.1">
    <property type="nucleotide sequence ID" value="NZ_JASMWN010000011.1"/>
</dbReference>
<feature type="transmembrane region" description="Helical" evidence="1">
    <location>
        <begin position="178"/>
        <end position="197"/>
    </location>
</feature>
<comment type="caution">
    <text evidence="3">The sequence shown here is derived from an EMBL/GenBank/DDBJ whole genome shotgun (WGS) entry which is preliminary data.</text>
</comment>
<dbReference type="EMBL" id="JASMWN010000011">
    <property type="protein sequence ID" value="MDU9005021.1"/>
    <property type="molecule type" value="Genomic_DNA"/>
</dbReference>
<keyword evidence="1" id="KW-0812">Transmembrane</keyword>
<sequence length="293" mass="31815">MSPNLRGSLLMMAGMAAFTLNDTCIKATDNALPLFQLLTLRGIVSSVLIYVLARRLGALHFNLSYRDWMLVALRSLAEIAAAYFFLTALLNMPLANVTAVLQVLPLTVTLGAALFFGDPVGWRRMSAILVGFCGMLLIVRPGPDGFDIDSLFALAAVLCVTVRDLATRRMSASVSSMTVTLVASLAVLAFFGIGSVGTDWQPLDMRLTLLVIGASIFVLGGYLFSVMVMRVGDISFVAPFRYTGLLWALALGWLVFGDWPADLTLLGAFIVVATGVFTLYRERNVTRARSDRR</sequence>
<dbReference type="Pfam" id="PF00892">
    <property type="entry name" value="EamA"/>
    <property type="match status" value="2"/>
</dbReference>
<evidence type="ECO:0000256" key="1">
    <source>
        <dbReference type="SAM" id="Phobius"/>
    </source>
</evidence>
<feature type="transmembrane region" description="Helical" evidence="1">
    <location>
        <begin position="125"/>
        <end position="142"/>
    </location>
</feature>
<feature type="transmembrane region" description="Helical" evidence="1">
    <location>
        <begin position="37"/>
        <end position="56"/>
    </location>
</feature>
<name>A0ABU3VFS6_9RHOB</name>
<dbReference type="SUPFAM" id="SSF103481">
    <property type="entry name" value="Multidrug resistance efflux transporter EmrE"/>
    <property type="match status" value="2"/>
</dbReference>
<feature type="transmembrane region" description="Helical" evidence="1">
    <location>
        <begin position="209"/>
        <end position="228"/>
    </location>
</feature>
<protein>
    <submittedName>
        <fullName evidence="3">DMT family transporter</fullName>
    </submittedName>
</protein>
<keyword evidence="1" id="KW-1133">Transmembrane helix</keyword>
<reference evidence="4" key="1">
    <citation type="submission" date="2023-05" db="EMBL/GenBank/DDBJ databases">
        <title>Sedimentitalea sp. nov. JM2-8.</title>
        <authorList>
            <person name="Huang J."/>
        </authorList>
    </citation>
    <scope>NUCLEOTIDE SEQUENCE [LARGE SCALE GENOMIC DNA]</scope>
    <source>
        <strain evidence="4">KHS03</strain>
    </source>
</reference>
<feature type="transmembrane region" description="Helical" evidence="1">
    <location>
        <begin position="240"/>
        <end position="257"/>
    </location>
</feature>
<evidence type="ECO:0000313" key="3">
    <source>
        <dbReference type="EMBL" id="MDU9005021.1"/>
    </source>
</evidence>
<proteinExistence type="predicted"/>
<evidence type="ECO:0000259" key="2">
    <source>
        <dbReference type="Pfam" id="PF00892"/>
    </source>
</evidence>
<feature type="transmembrane region" description="Helical" evidence="1">
    <location>
        <begin position="94"/>
        <end position="116"/>
    </location>
</feature>
<dbReference type="InterPro" id="IPR037185">
    <property type="entry name" value="EmrE-like"/>
</dbReference>
<feature type="domain" description="EamA" evidence="2">
    <location>
        <begin position="6"/>
        <end position="139"/>
    </location>
</feature>
<dbReference type="InterPro" id="IPR000620">
    <property type="entry name" value="EamA_dom"/>
</dbReference>
<feature type="domain" description="EamA" evidence="2">
    <location>
        <begin position="151"/>
        <end position="275"/>
    </location>
</feature>